<evidence type="ECO:0000313" key="1">
    <source>
        <dbReference type="EMBL" id="MPM62726.1"/>
    </source>
</evidence>
<sequence length="44" mass="4295">MNSQQPLIRATAESSAITDLAAADALGVAVADKLKAAGAKVANA</sequence>
<proteinExistence type="predicted"/>
<accession>A0A645BCA7</accession>
<dbReference type="EMBL" id="VSSQ01019016">
    <property type="protein sequence ID" value="MPM62726.1"/>
    <property type="molecule type" value="Genomic_DNA"/>
</dbReference>
<dbReference type="AlphaFoldDB" id="A0A645BCA7"/>
<gene>
    <name evidence="1" type="ORF">SDC9_109603</name>
</gene>
<name>A0A645BCA7_9ZZZZ</name>
<reference evidence="1" key="1">
    <citation type="submission" date="2019-08" db="EMBL/GenBank/DDBJ databases">
        <authorList>
            <person name="Kucharzyk K."/>
            <person name="Murdoch R.W."/>
            <person name="Higgins S."/>
            <person name="Loffler F."/>
        </authorList>
    </citation>
    <scope>NUCLEOTIDE SEQUENCE</scope>
</reference>
<protein>
    <submittedName>
        <fullName evidence="1">Uncharacterized protein</fullName>
    </submittedName>
</protein>
<comment type="caution">
    <text evidence="1">The sequence shown here is derived from an EMBL/GenBank/DDBJ whole genome shotgun (WGS) entry which is preliminary data.</text>
</comment>
<organism evidence="1">
    <name type="scientific">bioreactor metagenome</name>
    <dbReference type="NCBI Taxonomy" id="1076179"/>
    <lineage>
        <taxon>unclassified sequences</taxon>
        <taxon>metagenomes</taxon>
        <taxon>ecological metagenomes</taxon>
    </lineage>
</organism>